<evidence type="ECO:0000256" key="1">
    <source>
        <dbReference type="SAM" id="Phobius"/>
    </source>
</evidence>
<organism evidence="2 3">
    <name type="scientific">Amnibacterium setariae</name>
    <dbReference type="NCBI Taxonomy" id="2306585"/>
    <lineage>
        <taxon>Bacteria</taxon>
        <taxon>Bacillati</taxon>
        <taxon>Actinomycetota</taxon>
        <taxon>Actinomycetes</taxon>
        <taxon>Micrococcales</taxon>
        <taxon>Microbacteriaceae</taxon>
        <taxon>Amnibacterium</taxon>
    </lineage>
</organism>
<dbReference type="Proteomes" id="UP000265742">
    <property type="component" value="Unassembled WGS sequence"/>
</dbReference>
<keyword evidence="1" id="KW-1133">Transmembrane helix</keyword>
<accession>A0A3A1U4T0</accession>
<feature type="transmembrane region" description="Helical" evidence="1">
    <location>
        <begin position="61"/>
        <end position="81"/>
    </location>
</feature>
<proteinExistence type="predicted"/>
<reference evidence="3" key="1">
    <citation type="submission" date="2018-09" db="EMBL/GenBank/DDBJ databases">
        <authorList>
            <person name="Kim I."/>
        </authorList>
    </citation>
    <scope>NUCLEOTIDE SEQUENCE [LARGE SCALE GENOMIC DNA]</scope>
    <source>
        <strain evidence="3">DD4a</strain>
    </source>
</reference>
<keyword evidence="3" id="KW-1185">Reference proteome</keyword>
<dbReference type="RefSeq" id="WP_119480411.1">
    <property type="nucleotide sequence ID" value="NZ_QXTG01000001.1"/>
</dbReference>
<protein>
    <submittedName>
        <fullName evidence="2">DUF3618 domain-containing protein</fullName>
    </submittedName>
</protein>
<comment type="caution">
    <text evidence="2">The sequence shown here is derived from an EMBL/GenBank/DDBJ whole genome shotgun (WGS) entry which is preliminary data.</text>
</comment>
<evidence type="ECO:0000313" key="3">
    <source>
        <dbReference type="Proteomes" id="UP000265742"/>
    </source>
</evidence>
<dbReference type="InterPro" id="IPR022062">
    <property type="entry name" value="DUF3618"/>
</dbReference>
<dbReference type="OrthoDB" id="5126074at2"/>
<name>A0A3A1U4T0_9MICO</name>
<keyword evidence="1" id="KW-0472">Membrane</keyword>
<sequence length="87" mass="9538">MTDDKERALSEIRSDIEATRQKLAETLDAIEDRLDVPKRVKAVLQDALDRVDALRQERPEVVYGVLAGVAALLAGATALIVRAAARR</sequence>
<evidence type="ECO:0000313" key="2">
    <source>
        <dbReference type="EMBL" id="RIX30048.1"/>
    </source>
</evidence>
<gene>
    <name evidence="2" type="ORF">D1781_00840</name>
</gene>
<dbReference type="Pfam" id="PF12277">
    <property type="entry name" value="DUF3618"/>
    <property type="match status" value="1"/>
</dbReference>
<dbReference type="EMBL" id="QXTG01000001">
    <property type="protein sequence ID" value="RIX30048.1"/>
    <property type="molecule type" value="Genomic_DNA"/>
</dbReference>
<dbReference type="AlphaFoldDB" id="A0A3A1U4T0"/>
<keyword evidence="1" id="KW-0812">Transmembrane</keyword>